<dbReference type="EMBL" id="BARW01014826">
    <property type="protein sequence ID" value="GAI80404.1"/>
    <property type="molecule type" value="Genomic_DNA"/>
</dbReference>
<proteinExistence type="predicted"/>
<comment type="caution">
    <text evidence="1">The sequence shown here is derived from an EMBL/GenBank/DDBJ whole genome shotgun (WGS) entry which is preliminary data.</text>
</comment>
<accession>X1TK40</accession>
<organism evidence="1">
    <name type="scientific">marine sediment metagenome</name>
    <dbReference type="NCBI Taxonomy" id="412755"/>
    <lineage>
        <taxon>unclassified sequences</taxon>
        <taxon>metagenomes</taxon>
        <taxon>ecological metagenomes</taxon>
    </lineage>
</organism>
<reference evidence="1" key="1">
    <citation type="journal article" date="2014" name="Front. Microbiol.">
        <title>High frequency of phylogenetically diverse reductive dehalogenase-homologous genes in deep subseafloor sedimentary metagenomes.</title>
        <authorList>
            <person name="Kawai M."/>
            <person name="Futagami T."/>
            <person name="Toyoda A."/>
            <person name="Takaki Y."/>
            <person name="Nishi S."/>
            <person name="Hori S."/>
            <person name="Arai W."/>
            <person name="Tsubouchi T."/>
            <person name="Morono Y."/>
            <person name="Uchiyama I."/>
            <person name="Ito T."/>
            <person name="Fujiyama A."/>
            <person name="Inagaki F."/>
            <person name="Takami H."/>
        </authorList>
    </citation>
    <scope>NUCLEOTIDE SEQUENCE</scope>
    <source>
        <strain evidence="1">Expedition CK06-06</strain>
    </source>
</reference>
<sequence length="38" mass="4355">KAVIMSGVGHFNMIEDSETFNRLLEETVQEFVQKAISR</sequence>
<protein>
    <recommendedName>
        <fullName evidence="2">Alpha/beta hydrolase</fullName>
    </recommendedName>
</protein>
<name>X1TK40_9ZZZZ</name>
<feature type="non-terminal residue" evidence="1">
    <location>
        <position position="1"/>
    </location>
</feature>
<dbReference type="AlphaFoldDB" id="X1TK40"/>
<evidence type="ECO:0000313" key="1">
    <source>
        <dbReference type="EMBL" id="GAI80404.1"/>
    </source>
</evidence>
<gene>
    <name evidence="1" type="ORF">S12H4_26174</name>
</gene>
<evidence type="ECO:0008006" key="2">
    <source>
        <dbReference type="Google" id="ProtNLM"/>
    </source>
</evidence>